<accession>A0ABN8YVJ6</accession>
<evidence type="ECO:0000313" key="1">
    <source>
        <dbReference type="EMBL" id="CAI9165373.1"/>
    </source>
</evidence>
<sequence>MIAPVFQLVSLIGQLVKNPPAMQETWVRSLGWEDPLKKGKATHSSILAWRIPWGYKESDTTERLSLSVLHTAIKGILWEIPQIMPLWSSDFVLAPISIE</sequence>
<name>A0ABN8YVJ6_RANTA</name>
<dbReference type="Proteomes" id="UP001176941">
    <property type="component" value="Chromosome 24"/>
</dbReference>
<reference evidence="1" key="1">
    <citation type="submission" date="2023-04" db="EMBL/GenBank/DDBJ databases">
        <authorList>
            <consortium name="ELIXIR-Norway"/>
        </authorList>
    </citation>
    <scope>NUCLEOTIDE SEQUENCE [LARGE SCALE GENOMIC DNA]</scope>
</reference>
<keyword evidence="2" id="KW-1185">Reference proteome</keyword>
<organism evidence="1 2">
    <name type="scientific">Rangifer tarandus platyrhynchus</name>
    <name type="common">Svalbard reindeer</name>
    <dbReference type="NCBI Taxonomy" id="3082113"/>
    <lineage>
        <taxon>Eukaryota</taxon>
        <taxon>Metazoa</taxon>
        <taxon>Chordata</taxon>
        <taxon>Craniata</taxon>
        <taxon>Vertebrata</taxon>
        <taxon>Euteleostomi</taxon>
        <taxon>Mammalia</taxon>
        <taxon>Eutheria</taxon>
        <taxon>Laurasiatheria</taxon>
        <taxon>Artiodactyla</taxon>
        <taxon>Ruminantia</taxon>
        <taxon>Pecora</taxon>
        <taxon>Cervidae</taxon>
        <taxon>Odocoileinae</taxon>
        <taxon>Rangifer</taxon>
    </lineage>
</organism>
<proteinExistence type="predicted"/>
<protein>
    <submittedName>
        <fullName evidence="1">Uncharacterized protein</fullName>
    </submittedName>
</protein>
<evidence type="ECO:0000313" key="2">
    <source>
        <dbReference type="Proteomes" id="UP001176941"/>
    </source>
</evidence>
<dbReference type="EMBL" id="OX459960">
    <property type="protein sequence ID" value="CAI9165373.1"/>
    <property type="molecule type" value="Genomic_DNA"/>
</dbReference>
<gene>
    <name evidence="1" type="ORF">MRATA1EN1_LOCUS14335</name>
</gene>